<dbReference type="RefSeq" id="WP_150868533.1">
    <property type="nucleotide sequence ID" value="NZ_VWSE01000002.1"/>
</dbReference>
<dbReference type="Proteomes" id="UP000326789">
    <property type="component" value="Unassembled WGS sequence"/>
</dbReference>
<sequence length="88" mass="9838">MFRLALLSWWIFASPTAFSNGNSPTQYEIAISKTYNVEKSSLSQSDAMLTATSLCQTQGKETQVIQISNRIEEHMQTTTVNFSCIDVP</sequence>
<gene>
    <name evidence="2" type="ORF">F2P58_01130</name>
</gene>
<feature type="signal peptide" evidence="1">
    <location>
        <begin position="1"/>
        <end position="19"/>
    </location>
</feature>
<evidence type="ECO:0000313" key="2">
    <source>
        <dbReference type="EMBL" id="KAB0291782.1"/>
    </source>
</evidence>
<keyword evidence="1" id="KW-0732">Signal</keyword>
<feature type="chain" id="PRO_5024412072" evidence="1">
    <location>
        <begin position="20"/>
        <end position="88"/>
    </location>
</feature>
<dbReference type="AlphaFoldDB" id="A0A5N3RCN1"/>
<protein>
    <submittedName>
        <fullName evidence="2">Uncharacterized protein</fullName>
    </submittedName>
</protein>
<accession>A0A5N3RCN1</accession>
<reference evidence="2 3" key="1">
    <citation type="submission" date="2019-09" db="EMBL/GenBank/DDBJ databases">
        <title>Whole genome sequence of Vibrio fortis.</title>
        <authorList>
            <person name="Das S.K."/>
        </authorList>
    </citation>
    <scope>NUCLEOTIDE SEQUENCE [LARGE SCALE GENOMIC DNA]</scope>
    <source>
        <strain evidence="2 3">AN60</strain>
    </source>
</reference>
<proteinExistence type="predicted"/>
<dbReference type="EMBL" id="VWSE01000002">
    <property type="protein sequence ID" value="KAB0291782.1"/>
    <property type="molecule type" value="Genomic_DNA"/>
</dbReference>
<name>A0A5N3RCN1_9VIBR</name>
<evidence type="ECO:0000313" key="3">
    <source>
        <dbReference type="Proteomes" id="UP000326789"/>
    </source>
</evidence>
<comment type="caution">
    <text evidence="2">The sequence shown here is derived from an EMBL/GenBank/DDBJ whole genome shotgun (WGS) entry which is preliminary data.</text>
</comment>
<evidence type="ECO:0000256" key="1">
    <source>
        <dbReference type="SAM" id="SignalP"/>
    </source>
</evidence>
<organism evidence="2 3">
    <name type="scientific">Vibrio fortis</name>
    <dbReference type="NCBI Taxonomy" id="212667"/>
    <lineage>
        <taxon>Bacteria</taxon>
        <taxon>Pseudomonadati</taxon>
        <taxon>Pseudomonadota</taxon>
        <taxon>Gammaproteobacteria</taxon>
        <taxon>Vibrionales</taxon>
        <taxon>Vibrionaceae</taxon>
        <taxon>Vibrio</taxon>
    </lineage>
</organism>